<evidence type="ECO:0000313" key="15">
    <source>
        <dbReference type="Proteomes" id="UP000623129"/>
    </source>
</evidence>
<comment type="subcellular location">
    <subcellularLocation>
        <location evidence="9">Cytoplasm</location>
        <location evidence="9">Cytoskeleton</location>
        <location evidence="9">Phragmoplast</location>
    </subcellularLocation>
    <subcellularLocation>
        <location evidence="1">Cytoplasm</location>
        <location evidence="1">Cytoskeleton</location>
        <location evidence="1">Spindle</location>
    </subcellularLocation>
</comment>
<dbReference type="GO" id="GO:0005874">
    <property type="term" value="C:microtubule"/>
    <property type="evidence" value="ECO:0007669"/>
    <property type="project" value="UniProtKB-KW"/>
</dbReference>
<evidence type="ECO:0000256" key="3">
    <source>
        <dbReference type="ARBA" id="ARBA00022490"/>
    </source>
</evidence>
<dbReference type="Proteomes" id="UP000623129">
    <property type="component" value="Unassembled WGS sequence"/>
</dbReference>
<evidence type="ECO:0000256" key="11">
    <source>
        <dbReference type="SAM" id="MobiDB-lite"/>
    </source>
</evidence>
<dbReference type="Gene3D" id="1.20.5.1430">
    <property type="match status" value="1"/>
</dbReference>
<feature type="compositionally biased region" description="Polar residues" evidence="11">
    <location>
        <begin position="173"/>
        <end position="190"/>
    </location>
</feature>
<keyword evidence="4" id="KW-0132">Cell division</keyword>
<dbReference type="OrthoDB" id="2119228at2759"/>
<comment type="similarity">
    <text evidence="2">Belongs to the MAPRE family.</text>
</comment>
<keyword evidence="7" id="KW-0206">Cytoskeleton</keyword>
<sequence length="334" mass="37196">MATTIGMMDSAYFVGRNEIIAWINSTLQLSISKVEETAPGAVACQLMDVVHPGMVPMHKVNFDAKNEYEMIQNYKVLQDVFNKLKINKHVEVNKLTKGRPLDNLEFMQWMKRYCDSINRGAASNYNAMERRESSRGGKETNKKASAPSQANSKASGAAPKAHASHNTRRSDAHSTSAPQKNVKSSSNSGAQARDEQQITELKVFIDSLEKERDFYFSKLRDIEILLQTPEIDHLPIVGAIQKILYANDADPSVAAEAQAMVTQQNQPLAQTPTEEINQPLALSPIEELSEERSINLETQKRKSIDCLEAFDIGSGSRPRLSDISDVQQSPLINY</sequence>
<evidence type="ECO:0000256" key="7">
    <source>
        <dbReference type="ARBA" id="ARBA00023212"/>
    </source>
</evidence>
<dbReference type="Pfam" id="PF00307">
    <property type="entry name" value="CH"/>
    <property type="match status" value="1"/>
</dbReference>
<dbReference type="InterPro" id="IPR027328">
    <property type="entry name" value="MAPRE"/>
</dbReference>
<keyword evidence="6" id="KW-0498">Mitosis</keyword>
<keyword evidence="3" id="KW-0963">Cytoplasm</keyword>
<keyword evidence="5 10" id="KW-0493">Microtubule</keyword>
<organism evidence="14 15">
    <name type="scientific">Carex littledalei</name>
    <dbReference type="NCBI Taxonomy" id="544730"/>
    <lineage>
        <taxon>Eukaryota</taxon>
        <taxon>Viridiplantae</taxon>
        <taxon>Streptophyta</taxon>
        <taxon>Embryophyta</taxon>
        <taxon>Tracheophyta</taxon>
        <taxon>Spermatophyta</taxon>
        <taxon>Magnoliopsida</taxon>
        <taxon>Liliopsida</taxon>
        <taxon>Poales</taxon>
        <taxon>Cyperaceae</taxon>
        <taxon>Cyperoideae</taxon>
        <taxon>Cariceae</taxon>
        <taxon>Carex</taxon>
        <taxon>Carex subgen. Euthyceras</taxon>
    </lineage>
</organism>
<dbReference type="GO" id="GO:0009652">
    <property type="term" value="P:thigmotropism"/>
    <property type="evidence" value="ECO:0007669"/>
    <property type="project" value="UniProtKB-ARBA"/>
</dbReference>
<feature type="compositionally biased region" description="Basic and acidic residues" evidence="11">
    <location>
        <begin position="128"/>
        <end position="142"/>
    </location>
</feature>
<dbReference type="PANTHER" id="PTHR10623">
    <property type="entry name" value="MICROTUBULE-ASSOCIATED PROTEIN RP/EB FAMILY MEMBER"/>
    <property type="match status" value="1"/>
</dbReference>
<dbReference type="GO" id="GO:0051301">
    <property type="term" value="P:cell division"/>
    <property type="evidence" value="ECO:0007669"/>
    <property type="project" value="UniProtKB-KW"/>
</dbReference>
<gene>
    <name evidence="14" type="ORF">FCM35_KLT06520</name>
</gene>
<dbReference type="InterPro" id="IPR004953">
    <property type="entry name" value="EB1_C"/>
</dbReference>
<dbReference type="AlphaFoldDB" id="A0A833VLL4"/>
<dbReference type="PROSITE" id="PS51230">
    <property type="entry name" value="EB1_C"/>
    <property type="match status" value="1"/>
</dbReference>
<dbReference type="InterPro" id="IPR036133">
    <property type="entry name" value="EB1_C_sf"/>
</dbReference>
<comment type="caution">
    <text evidence="14">The sequence shown here is derived from an EMBL/GenBank/DDBJ whole genome shotgun (WGS) entry which is preliminary data.</text>
</comment>
<dbReference type="SUPFAM" id="SSF47576">
    <property type="entry name" value="Calponin-homology domain, CH-domain"/>
    <property type="match status" value="1"/>
</dbReference>
<dbReference type="InterPro" id="IPR001715">
    <property type="entry name" value="CH_dom"/>
</dbReference>
<keyword evidence="15" id="KW-1185">Reference proteome</keyword>
<dbReference type="GO" id="GO:0009524">
    <property type="term" value="C:phragmoplast"/>
    <property type="evidence" value="ECO:0007669"/>
    <property type="project" value="UniProtKB-SubCell"/>
</dbReference>
<feature type="compositionally biased region" description="Polar residues" evidence="11">
    <location>
        <begin position="324"/>
        <end position="334"/>
    </location>
</feature>
<dbReference type="Gene3D" id="1.10.418.10">
    <property type="entry name" value="Calponin-like domain"/>
    <property type="match status" value="1"/>
</dbReference>
<evidence type="ECO:0000256" key="2">
    <source>
        <dbReference type="ARBA" id="ARBA00010729"/>
    </source>
</evidence>
<dbReference type="PROSITE" id="PS50021">
    <property type="entry name" value="CH"/>
    <property type="match status" value="1"/>
</dbReference>
<dbReference type="Pfam" id="PF03271">
    <property type="entry name" value="EB1"/>
    <property type="match status" value="1"/>
</dbReference>
<evidence type="ECO:0000259" key="12">
    <source>
        <dbReference type="PROSITE" id="PS50021"/>
    </source>
</evidence>
<dbReference type="EMBL" id="SWLB01000016">
    <property type="protein sequence ID" value="KAF3327914.1"/>
    <property type="molecule type" value="Genomic_DNA"/>
</dbReference>
<evidence type="ECO:0000256" key="8">
    <source>
        <dbReference type="ARBA" id="ARBA00023306"/>
    </source>
</evidence>
<evidence type="ECO:0000256" key="4">
    <source>
        <dbReference type="ARBA" id="ARBA00022618"/>
    </source>
</evidence>
<dbReference type="InterPro" id="IPR036872">
    <property type="entry name" value="CH_dom_sf"/>
</dbReference>
<name>A0A833VLL4_9POAL</name>
<keyword evidence="8" id="KW-0131">Cell cycle</keyword>
<dbReference type="SUPFAM" id="SSF140612">
    <property type="entry name" value="EB1 dimerisation domain-like"/>
    <property type="match status" value="1"/>
</dbReference>
<protein>
    <submittedName>
        <fullName evidence="14">Microtubule-associated protein RP/EB family member 1C-like protein</fullName>
    </submittedName>
</protein>
<evidence type="ECO:0000256" key="1">
    <source>
        <dbReference type="ARBA" id="ARBA00004186"/>
    </source>
</evidence>
<accession>A0A833VLL4</accession>
<feature type="domain" description="Calponin-homology (CH)" evidence="12">
    <location>
        <begin position="13"/>
        <end position="115"/>
    </location>
</feature>
<dbReference type="FunFam" id="1.10.418.10:FF:000028">
    <property type="entry name" value="RP/EB family microtubule-associated protein"/>
    <property type="match status" value="1"/>
</dbReference>
<evidence type="ECO:0000259" key="13">
    <source>
        <dbReference type="PROSITE" id="PS51230"/>
    </source>
</evidence>
<evidence type="ECO:0000256" key="10">
    <source>
        <dbReference type="PROSITE-ProRule" id="PRU00576"/>
    </source>
</evidence>
<evidence type="ECO:0000256" key="9">
    <source>
        <dbReference type="ARBA" id="ARBA00060413"/>
    </source>
</evidence>
<feature type="region of interest" description="Disordered" evidence="11">
    <location>
        <begin position="315"/>
        <end position="334"/>
    </location>
</feature>
<evidence type="ECO:0000256" key="6">
    <source>
        <dbReference type="ARBA" id="ARBA00022776"/>
    </source>
</evidence>
<evidence type="ECO:0000313" key="14">
    <source>
        <dbReference type="EMBL" id="KAF3327914.1"/>
    </source>
</evidence>
<feature type="domain" description="EB1 C-terminal" evidence="13">
    <location>
        <begin position="183"/>
        <end position="253"/>
    </location>
</feature>
<dbReference type="GO" id="GO:0005819">
    <property type="term" value="C:spindle"/>
    <property type="evidence" value="ECO:0007669"/>
    <property type="project" value="UniProtKB-SubCell"/>
</dbReference>
<proteinExistence type="inferred from homology"/>
<feature type="region of interest" description="Disordered" evidence="11">
    <location>
        <begin position="125"/>
        <end position="194"/>
    </location>
</feature>
<dbReference type="GO" id="GO:0008017">
    <property type="term" value="F:microtubule binding"/>
    <property type="evidence" value="ECO:0007669"/>
    <property type="project" value="InterPro"/>
</dbReference>
<evidence type="ECO:0000256" key="5">
    <source>
        <dbReference type="ARBA" id="ARBA00022701"/>
    </source>
</evidence>
<reference evidence="14" key="1">
    <citation type="submission" date="2020-01" db="EMBL/GenBank/DDBJ databases">
        <title>Genome sequence of Kobresia littledalei, the first chromosome-level genome in the family Cyperaceae.</title>
        <authorList>
            <person name="Qu G."/>
        </authorList>
    </citation>
    <scope>NUCLEOTIDE SEQUENCE</scope>
    <source>
        <strain evidence="14">C.B.Clarke</strain>
        <tissue evidence="14">Leaf</tissue>
    </source>
</reference>